<feature type="domain" description="PcRGLX/YetA-like central beta-sandwich" evidence="3">
    <location>
        <begin position="156"/>
        <end position="511"/>
    </location>
</feature>
<dbReference type="InterPro" id="IPR006311">
    <property type="entry name" value="TAT_signal"/>
</dbReference>
<evidence type="ECO:0000313" key="5">
    <source>
        <dbReference type="EMBL" id="MDT0268830.1"/>
    </source>
</evidence>
<dbReference type="InterPro" id="IPR048329">
    <property type="entry name" value="PcRGLX_1st"/>
</dbReference>
<evidence type="ECO:0000313" key="6">
    <source>
        <dbReference type="Proteomes" id="UP001183410"/>
    </source>
</evidence>
<feature type="region of interest" description="Disordered" evidence="1">
    <location>
        <begin position="1"/>
        <end position="26"/>
    </location>
</feature>
<dbReference type="Pfam" id="PF19501">
    <property type="entry name" value="PcRGLX_1st"/>
    <property type="match status" value="1"/>
</dbReference>
<sequence>MSPSHRTDSVNPADRGGTSASPSRRSLLRTAAAMTAAAPLYSWLSAPTAAAATAASPAARPASGPGEVALRWLEDRPGWFAGAQWGTPWPQGAVPGDQSFTLTAEGGAEVPLQSWPLAYWPDGTLKWSGHALAGGTPAADGYTLAAGEPAAPERAVVVRERPGHVDIDTGVISLRLPTSGTDLVSRVHRGDTPIATHGRLVNIVQRELPDDGLGNVRRDELLSDVRSVTVEQSGPVRAVVRIEGKHRGRGRSWLPFTVRVYAYAGSDSFRMVHSFVFDSDGQDDFVAGLGVRFSVPLRDEPYNRHVRLVGEGHGALTEAVQPLTGLRRDPGEAVRLAQVAGERTPDIDTWDTRVSGRVHLIPRFGEYSLAQLSSEGFTVRKRTRSGYGWVPVDEGRRAAGVGYLGGPSGGLAFGLKDFWQLHPTQLDIRGAHTDTGEVTVWLWSPDAPAMDTRFYHDGLGQDSYEEQLEGLEITYEDYEPEFGTPYGIARTSELTFAALAATPTPEALGGFADAVRATPQLVNPVQQLLDTGAFGGLFTPVDRSTPARAAIEDNLDFLFDYYVTARDQRHWYGFWNYGDVMHSQDGSRRVWSYDIGGYAWANSELSPDLWLWYAFLRSGRADIFRFAEAMTRHTGEVDVYHAGEWAGLGTRHGVQHWADSAKQQRISTAAYRRFYHYLTTDERTGDLISELARSEETFLVLDPGRKVRDEPYEPDPHALRISFGTDWSGLAAAWLSEWERRGPHWEECRDKLLGTMETIAAQPVGFIQNSGLYDLDTGRFALEPEPQYRVSHLNAVFGLVEINAELLQQIDLPEFEAAWLQYCRLYNATPREAEAELGHALSNNGNLKQAHTRLQAFAAARTDDPELAARAWDGFLHPGTSWEYSVDTELVTERVASTLNPTDWFGNASTNNSAQYGLAAIQNLALIGEHLP</sequence>
<feature type="domain" description="PcRGLX/YetA-like C-terminal alpha/alpha toroid" evidence="4">
    <location>
        <begin position="519"/>
        <end position="931"/>
    </location>
</feature>
<dbReference type="InterPro" id="IPR048330">
    <property type="entry name" value="PcRGLX/YetA_2nd"/>
</dbReference>
<gene>
    <name evidence="5" type="ORF">RM844_21310</name>
</gene>
<name>A0ABU2JV19_9ACTN</name>
<reference evidence="6" key="1">
    <citation type="submission" date="2023-07" db="EMBL/GenBank/DDBJ databases">
        <title>30 novel species of actinomycetes from the DSMZ collection.</title>
        <authorList>
            <person name="Nouioui I."/>
        </authorList>
    </citation>
    <scope>NUCLEOTIDE SEQUENCE [LARGE SCALE GENOMIC DNA]</scope>
    <source>
        <strain evidence="6">DSM 44915</strain>
    </source>
</reference>
<dbReference type="PROSITE" id="PS51318">
    <property type="entry name" value="TAT"/>
    <property type="match status" value="1"/>
</dbReference>
<organism evidence="5 6">
    <name type="scientific">Streptomyces chisholmiae</name>
    <dbReference type="NCBI Taxonomy" id="3075540"/>
    <lineage>
        <taxon>Bacteria</taxon>
        <taxon>Bacillati</taxon>
        <taxon>Actinomycetota</taxon>
        <taxon>Actinomycetes</taxon>
        <taxon>Kitasatosporales</taxon>
        <taxon>Streptomycetaceae</taxon>
        <taxon>Streptomyces</taxon>
    </lineage>
</organism>
<dbReference type="Pfam" id="PF21345">
    <property type="entry name" value="PcRGLX_2nd"/>
    <property type="match status" value="1"/>
</dbReference>
<protein>
    <submittedName>
        <fullName evidence="5">Tat pathway signal sequence domain protein</fullName>
    </submittedName>
</protein>
<dbReference type="InterPro" id="IPR048331">
    <property type="entry name" value="PcRGLX/YetA_3rd"/>
</dbReference>
<dbReference type="InterPro" id="IPR045793">
    <property type="entry name" value="PcRGLX/YetA-like"/>
</dbReference>
<dbReference type="PANTHER" id="PTHR40081:SF1">
    <property type="entry name" value="TAT PATHWAY SIGNAL SEQUENCE DOMAIN PROTEIN"/>
    <property type="match status" value="1"/>
</dbReference>
<evidence type="ECO:0000256" key="1">
    <source>
        <dbReference type="SAM" id="MobiDB-lite"/>
    </source>
</evidence>
<evidence type="ECO:0000259" key="3">
    <source>
        <dbReference type="Pfam" id="PF21345"/>
    </source>
</evidence>
<proteinExistence type="predicted"/>
<comment type="caution">
    <text evidence="5">The sequence shown here is derived from an EMBL/GenBank/DDBJ whole genome shotgun (WGS) entry which is preliminary data.</text>
</comment>
<dbReference type="Pfam" id="PF21346">
    <property type="entry name" value="PcRGLX_3rd"/>
    <property type="match status" value="1"/>
</dbReference>
<accession>A0ABU2JV19</accession>
<evidence type="ECO:0000259" key="2">
    <source>
        <dbReference type="Pfam" id="PF19501"/>
    </source>
</evidence>
<keyword evidence="6" id="KW-1185">Reference proteome</keyword>
<dbReference type="PANTHER" id="PTHR40081">
    <property type="entry name" value="CONCANAVALIN A-LIKE LECTIN/GLUCANASE"/>
    <property type="match status" value="1"/>
</dbReference>
<dbReference type="EMBL" id="JAVREO010000013">
    <property type="protein sequence ID" value="MDT0268830.1"/>
    <property type="molecule type" value="Genomic_DNA"/>
</dbReference>
<evidence type="ECO:0000259" key="4">
    <source>
        <dbReference type="Pfam" id="PF21346"/>
    </source>
</evidence>
<feature type="domain" description="PcRGLX/YetA-like N-terminal RIFT barrel" evidence="2">
    <location>
        <begin position="67"/>
        <end position="146"/>
    </location>
</feature>
<dbReference type="Proteomes" id="UP001183410">
    <property type="component" value="Unassembled WGS sequence"/>
</dbReference>